<protein>
    <submittedName>
        <fullName evidence="2">Uncharacterized protein</fullName>
    </submittedName>
</protein>
<comment type="caution">
    <text evidence="2">The sequence shown here is derived from an EMBL/GenBank/DDBJ whole genome shotgun (WGS) entry which is preliminary data.</text>
</comment>
<dbReference type="Proteomes" id="UP001168821">
    <property type="component" value="Unassembled WGS sequence"/>
</dbReference>
<feature type="region of interest" description="Disordered" evidence="1">
    <location>
        <begin position="65"/>
        <end position="86"/>
    </location>
</feature>
<reference evidence="2" key="1">
    <citation type="journal article" date="2023" name="G3 (Bethesda)">
        <title>Whole genome assemblies of Zophobas morio and Tenebrio molitor.</title>
        <authorList>
            <person name="Kaur S."/>
            <person name="Stinson S.A."/>
            <person name="diCenzo G.C."/>
        </authorList>
    </citation>
    <scope>NUCLEOTIDE SEQUENCE</scope>
    <source>
        <strain evidence="2">QUZm001</strain>
    </source>
</reference>
<organism evidence="2 3">
    <name type="scientific">Zophobas morio</name>
    <dbReference type="NCBI Taxonomy" id="2755281"/>
    <lineage>
        <taxon>Eukaryota</taxon>
        <taxon>Metazoa</taxon>
        <taxon>Ecdysozoa</taxon>
        <taxon>Arthropoda</taxon>
        <taxon>Hexapoda</taxon>
        <taxon>Insecta</taxon>
        <taxon>Pterygota</taxon>
        <taxon>Neoptera</taxon>
        <taxon>Endopterygota</taxon>
        <taxon>Coleoptera</taxon>
        <taxon>Polyphaga</taxon>
        <taxon>Cucujiformia</taxon>
        <taxon>Tenebrionidae</taxon>
        <taxon>Zophobas</taxon>
    </lineage>
</organism>
<sequence>MSRRDDDAADPTTRHKQHRFLRDRSIFRGCKIPLQSRTRGAKAGWNRSPSEIDAVSHLRRTSCSTDPRLFSRNRNLIKPGRAANKT</sequence>
<proteinExistence type="predicted"/>
<dbReference type="AlphaFoldDB" id="A0AA38J1W3"/>
<evidence type="ECO:0000313" key="3">
    <source>
        <dbReference type="Proteomes" id="UP001168821"/>
    </source>
</evidence>
<dbReference type="EMBL" id="JALNTZ010000002">
    <property type="protein sequence ID" value="KAJ3663927.1"/>
    <property type="molecule type" value="Genomic_DNA"/>
</dbReference>
<accession>A0AA38J1W3</accession>
<name>A0AA38J1W3_9CUCU</name>
<keyword evidence="3" id="KW-1185">Reference proteome</keyword>
<gene>
    <name evidence="2" type="ORF">Zmor_008142</name>
</gene>
<feature type="region of interest" description="Disordered" evidence="1">
    <location>
        <begin position="1"/>
        <end position="20"/>
    </location>
</feature>
<evidence type="ECO:0000256" key="1">
    <source>
        <dbReference type="SAM" id="MobiDB-lite"/>
    </source>
</evidence>
<evidence type="ECO:0000313" key="2">
    <source>
        <dbReference type="EMBL" id="KAJ3663927.1"/>
    </source>
</evidence>